<dbReference type="InterPro" id="IPR009445">
    <property type="entry name" value="TMEM85/Emc4"/>
</dbReference>
<dbReference type="AlphaFoldDB" id="A0AAF1B430"/>
<dbReference type="Pfam" id="PF06417">
    <property type="entry name" value="EMC4"/>
    <property type="match status" value="1"/>
</dbReference>
<accession>A0AAF1B430</accession>
<keyword evidence="6 8" id="KW-1133">Transmembrane helix</keyword>
<evidence type="ECO:0000256" key="5">
    <source>
        <dbReference type="ARBA" id="ARBA00022824"/>
    </source>
</evidence>
<evidence type="ECO:0000256" key="7">
    <source>
        <dbReference type="ARBA" id="ARBA00023136"/>
    </source>
</evidence>
<dbReference type="Proteomes" id="UP000077755">
    <property type="component" value="Chromosome 5"/>
</dbReference>
<dbReference type="GO" id="GO:0005789">
    <property type="term" value="C:endoplasmic reticulum membrane"/>
    <property type="evidence" value="ECO:0007669"/>
    <property type="project" value="UniProtKB-SubCell"/>
</dbReference>
<keyword evidence="5" id="KW-0256">Endoplasmic reticulum</keyword>
<comment type="subcellular location">
    <subcellularLocation>
        <location evidence="1">Endoplasmic reticulum membrane</location>
        <topology evidence="1">Multi-pass membrane protein</topology>
    </subcellularLocation>
</comment>
<comment type="similarity">
    <text evidence="2">Belongs to the EMC4 family.</text>
</comment>
<feature type="transmembrane region" description="Helical" evidence="8">
    <location>
        <begin position="105"/>
        <end position="126"/>
    </location>
</feature>
<reference evidence="9" key="1">
    <citation type="journal article" date="2016" name="Nat. Genet.">
        <title>A high-quality carrot genome assembly provides new insights into carotenoid accumulation and asterid genome evolution.</title>
        <authorList>
            <person name="Iorizzo M."/>
            <person name="Ellison S."/>
            <person name="Senalik D."/>
            <person name="Zeng P."/>
            <person name="Satapoomin P."/>
            <person name="Huang J."/>
            <person name="Bowman M."/>
            <person name="Iovene M."/>
            <person name="Sanseverino W."/>
            <person name="Cavagnaro P."/>
            <person name="Yildiz M."/>
            <person name="Macko-Podgorni A."/>
            <person name="Moranska E."/>
            <person name="Grzebelus E."/>
            <person name="Grzebelus D."/>
            <person name="Ashrafi H."/>
            <person name="Zheng Z."/>
            <person name="Cheng S."/>
            <person name="Spooner D."/>
            <person name="Van Deynze A."/>
            <person name="Simon P."/>
        </authorList>
    </citation>
    <scope>NUCLEOTIDE SEQUENCE</scope>
    <source>
        <tissue evidence="9">Leaf</tissue>
    </source>
</reference>
<evidence type="ECO:0000256" key="1">
    <source>
        <dbReference type="ARBA" id="ARBA00004477"/>
    </source>
</evidence>
<organism evidence="9 10">
    <name type="scientific">Daucus carota subsp. sativus</name>
    <name type="common">Carrot</name>
    <dbReference type="NCBI Taxonomy" id="79200"/>
    <lineage>
        <taxon>Eukaryota</taxon>
        <taxon>Viridiplantae</taxon>
        <taxon>Streptophyta</taxon>
        <taxon>Embryophyta</taxon>
        <taxon>Tracheophyta</taxon>
        <taxon>Spermatophyta</taxon>
        <taxon>Magnoliopsida</taxon>
        <taxon>eudicotyledons</taxon>
        <taxon>Gunneridae</taxon>
        <taxon>Pentapetalae</taxon>
        <taxon>asterids</taxon>
        <taxon>campanulids</taxon>
        <taxon>Apiales</taxon>
        <taxon>Apiaceae</taxon>
        <taxon>Apioideae</taxon>
        <taxon>Scandiceae</taxon>
        <taxon>Daucinae</taxon>
        <taxon>Daucus</taxon>
        <taxon>Daucus sect. Daucus</taxon>
    </lineage>
</organism>
<keyword evidence="10" id="KW-1185">Reference proteome</keyword>
<evidence type="ECO:0000256" key="2">
    <source>
        <dbReference type="ARBA" id="ARBA00007715"/>
    </source>
</evidence>
<evidence type="ECO:0000256" key="3">
    <source>
        <dbReference type="ARBA" id="ARBA00020820"/>
    </source>
</evidence>
<protein>
    <recommendedName>
        <fullName evidence="3">ER membrane protein complex subunit 4</fullName>
    </recommendedName>
</protein>
<evidence type="ECO:0000313" key="10">
    <source>
        <dbReference type="Proteomes" id="UP000077755"/>
    </source>
</evidence>
<evidence type="ECO:0000256" key="6">
    <source>
        <dbReference type="ARBA" id="ARBA00022989"/>
    </source>
</evidence>
<feature type="transmembrane region" description="Helical" evidence="8">
    <location>
        <begin position="6"/>
        <end position="25"/>
    </location>
</feature>
<dbReference type="PANTHER" id="PTHR19315">
    <property type="entry name" value="ER MEMBRANE PROTEIN COMPLEX SUBUNIT 4"/>
    <property type="match status" value="1"/>
</dbReference>
<evidence type="ECO:0000313" key="9">
    <source>
        <dbReference type="EMBL" id="WOH03262.1"/>
    </source>
</evidence>
<sequence length="158" mass="17574">MEKGKISNWVLIGVVVVFAGGSTIIKEAKPIETIQIHQFWCLKAWKVAQAPSKNLLIMGFMMWVAGSTMHLFSIDITFSVLWQPISVLQGVGKVFEPYKDGRVDLFGPKLLYIALNLPGLFILHYLRQINTLGLFPTHASDWVSSLPPAQCVHLGGCH</sequence>
<name>A0AAF1B430_DAUCS</name>
<keyword evidence="4 8" id="KW-0812">Transmembrane</keyword>
<feature type="transmembrane region" description="Helical" evidence="8">
    <location>
        <begin position="55"/>
        <end position="85"/>
    </location>
</feature>
<keyword evidence="7 8" id="KW-0472">Membrane</keyword>
<dbReference type="EMBL" id="CP093347">
    <property type="protein sequence ID" value="WOH03262.1"/>
    <property type="molecule type" value="Genomic_DNA"/>
</dbReference>
<evidence type="ECO:0000256" key="8">
    <source>
        <dbReference type="SAM" id="Phobius"/>
    </source>
</evidence>
<gene>
    <name evidence="9" type="ORF">DCAR_0522658</name>
</gene>
<evidence type="ECO:0000256" key="4">
    <source>
        <dbReference type="ARBA" id="ARBA00022692"/>
    </source>
</evidence>
<proteinExistence type="inferred from homology"/>
<reference evidence="9" key="2">
    <citation type="submission" date="2022-03" db="EMBL/GenBank/DDBJ databases">
        <title>Draft title - Genomic analysis of global carrot germplasm unveils the trajectory of domestication and the origin of high carotenoid orange carrot.</title>
        <authorList>
            <person name="Iorizzo M."/>
            <person name="Ellison S."/>
            <person name="Senalik D."/>
            <person name="Macko-Podgorni A."/>
            <person name="Grzebelus D."/>
            <person name="Bostan H."/>
            <person name="Rolling W."/>
            <person name="Curaba J."/>
            <person name="Simon P."/>
        </authorList>
    </citation>
    <scope>NUCLEOTIDE SEQUENCE</scope>
    <source>
        <tissue evidence="9">Leaf</tissue>
    </source>
</reference>